<dbReference type="Pfam" id="PF03741">
    <property type="entry name" value="TerC"/>
    <property type="match status" value="1"/>
</dbReference>
<keyword evidence="5 6" id="KW-0472">Membrane</keyword>
<evidence type="ECO:0000256" key="3">
    <source>
        <dbReference type="ARBA" id="ARBA00022692"/>
    </source>
</evidence>
<dbReference type="InterPro" id="IPR022369">
    <property type="entry name" value="Integral_membrane_TerC_rswitch"/>
</dbReference>
<feature type="transmembrane region" description="Helical" evidence="6">
    <location>
        <begin position="198"/>
        <end position="222"/>
    </location>
</feature>
<feature type="transmembrane region" description="Helical" evidence="6">
    <location>
        <begin position="281"/>
        <end position="303"/>
    </location>
</feature>
<comment type="subcellular location">
    <subcellularLocation>
        <location evidence="1">Membrane</location>
        <topology evidence="1">Multi-pass membrane protein</topology>
    </subcellularLocation>
</comment>
<sequence>MNSITYFVFALATLALVLVDVWQTRNGNISLKKAALWSVFWFALAMVFALSILWCWQWYAPNSSYSPQQAAIAFSTGYLLEKSLSVDNLFVFTVIFSQFKVPAELRPRALLWGVIGALLLRSVMIAVGSQLLASFHWVLYVFAAFLVWTGIQLALPEKYSNNQVQTNKLLAKILPVTDQYHGHAFWVKRDNKCWFTPMASVISAIAMMDVLFALDSIPAIFAVTQEPFLVLAANVFALLGLRSLFFVLQGMIDKFVYLRPALAVIMVFIGVKMALVETVWAIPTAVSLIVVLLVMASAVLASIQRNKRVSVSLN</sequence>
<comment type="caution">
    <text evidence="7">The sequence shown here is derived from an EMBL/GenBank/DDBJ whole genome shotgun (WGS) entry which is preliminary data.</text>
</comment>
<proteinExistence type="inferred from homology"/>
<keyword evidence="8" id="KW-1185">Reference proteome</keyword>
<keyword evidence="4 6" id="KW-1133">Transmembrane helix</keyword>
<dbReference type="EMBL" id="BARX01000014">
    <property type="protein sequence ID" value="GAD02212.1"/>
    <property type="molecule type" value="Genomic_DNA"/>
</dbReference>
<evidence type="ECO:0000313" key="7">
    <source>
        <dbReference type="EMBL" id="GAD02212.1"/>
    </source>
</evidence>
<comment type="similarity">
    <text evidence="2">Belongs to the TerC family.</text>
</comment>
<evidence type="ECO:0000256" key="6">
    <source>
        <dbReference type="SAM" id="Phobius"/>
    </source>
</evidence>
<evidence type="ECO:0000256" key="1">
    <source>
        <dbReference type="ARBA" id="ARBA00004141"/>
    </source>
</evidence>
<dbReference type="Proteomes" id="UP000014461">
    <property type="component" value="Unassembled WGS sequence"/>
</dbReference>
<dbReference type="PANTHER" id="PTHR30238:SF0">
    <property type="entry name" value="THYLAKOID MEMBRANE PROTEIN TERC, CHLOROPLASTIC"/>
    <property type="match status" value="1"/>
</dbReference>
<dbReference type="OrthoDB" id="9783692at2"/>
<dbReference type="RefSeq" id="WP_016401980.1">
    <property type="nucleotide sequence ID" value="NZ_BARX01000014.1"/>
</dbReference>
<feature type="transmembrane region" description="Helical" evidence="6">
    <location>
        <begin position="255"/>
        <end position="275"/>
    </location>
</feature>
<feature type="transmembrane region" description="Helical" evidence="6">
    <location>
        <begin position="228"/>
        <end position="248"/>
    </location>
</feature>
<keyword evidence="3 6" id="KW-0812">Transmembrane</keyword>
<feature type="transmembrane region" description="Helical" evidence="6">
    <location>
        <begin position="109"/>
        <end position="131"/>
    </location>
</feature>
<evidence type="ECO:0000256" key="5">
    <source>
        <dbReference type="ARBA" id="ARBA00023136"/>
    </source>
</evidence>
<dbReference type="GO" id="GO:0016020">
    <property type="term" value="C:membrane"/>
    <property type="evidence" value="ECO:0007669"/>
    <property type="project" value="UniProtKB-SubCell"/>
</dbReference>
<dbReference type="NCBIfam" id="TIGR03718">
    <property type="entry name" value="R_switched_Alx"/>
    <property type="match status" value="1"/>
</dbReference>
<dbReference type="AlphaFoldDB" id="R9PLH1"/>
<feature type="transmembrane region" description="Helical" evidence="6">
    <location>
        <begin position="6"/>
        <end position="22"/>
    </location>
</feature>
<gene>
    <name evidence="7" type="ORF">AALB_2292</name>
</gene>
<feature type="transmembrane region" description="Helical" evidence="6">
    <location>
        <begin position="34"/>
        <end position="59"/>
    </location>
</feature>
<evidence type="ECO:0000256" key="4">
    <source>
        <dbReference type="ARBA" id="ARBA00022989"/>
    </source>
</evidence>
<name>R9PLH1_AGAAL</name>
<dbReference type="PANTHER" id="PTHR30238">
    <property type="entry name" value="MEMBRANE BOUND PREDICTED REDOX MODULATOR"/>
    <property type="match status" value="1"/>
</dbReference>
<organism evidence="7 8">
    <name type="scientific">Agarivorans albus MKT 106</name>
    <dbReference type="NCBI Taxonomy" id="1331007"/>
    <lineage>
        <taxon>Bacteria</taxon>
        <taxon>Pseudomonadati</taxon>
        <taxon>Pseudomonadota</taxon>
        <taxon>Gammaproteobacteria</taxon>
        <taxon>Alteromonadales</taxon>
        <taxon>Alteromonadaceae</taxon>
        <taxon>Agarivorans</taxon>
    </lineage>
</organism>
<evidence type="ECO:0000256" key="2">
    <source>
        <dbReference type="ARBA" id="ARBA00007511"/>
    </source>
</evidence>
<evidence type="ECO:0000313" key="8">
    <source>
        <dbReference type="Proteomes" id="UP000014461"/>
    </source>
</evidence>
<accession>R9PLH1</accession>
<feature type="transmembrane region" description="Helical" evidence="6">
    <location>
        <begin position="137"/>
        <end position="155"/>
    </location>
</feature>
<dbReference type="InterPro" id="IPR005496">
    <property type="entry name" value="Integral_membrane_TerC"/>
</dbReference>
<protein>
    <submittedName>
        <fullName evidence="7">Integral membrane protein TerC</fullName>
    </submittedName>
</protein>
<reference evidence="7" key="1">
    <citation type="journal article" date="2013" name="Genome Announc.">
        <title>Draft Genome Sequence of Agarivorans albus Strain MKT 106T, an Agarolytic Marine Bacterium.</title>
        <authorList>
            <person name="Yasuike M."/>
            <person name="Nakamura Y."/>
            <person name="Kai W."/>
            <person name="Fujiwara A."/>
            <person name="Fukui Y."/>
            <person name="Satomi M."/>
            <person name="Sano M."/>
        </authorList>
    </citation>
    <scope>NUCLEOTIDE SEQUENCE [LARGE SCALE GENOMIC DNA]</scope>
</reference>